<dbReference type="HOGENOM" id="CLU_034118_0_0_1"/>
<dbReference type="Proteomes" id="UP000001194">
    <property type="component" value="Unassembled WGS sequence"/>
</dbReference>
<protein>
    <submittedName>
        <fullName evidence="5">Predicted protein</fullName>
    </submittedName>
</protein>
<evidence type="ECO:0000313" key="6">
    <source>
        <dbReference type="Proteomes" id="UP000001194"/>
    </source>
</evidence>
<dbReference type="GO" id="GO:0045132">
    <property type="term" value="P:meiotic chromosome segregation"/>
    <property type="evidence" value="ECO:0007669"/>
    <property type="project" value="InterPro"/>
</dbReference>
<evidence type="ECO:0000256" key="1">
    <source>
        <dbReference type="ARBA" id="ARBA00010845"/>
    </source>
</evidence>
<dbReference type="AlphaFoldDB" id="B0D2E4"/>
<feature type="compositionally biased region" description="Acidic residues" evidence="3">
    <location>
        <begin position="573"/>
        <end position="588"/>
    </location>
</feature>
<gene>
    <name evidence="5" type="ORF">LACBIDRAFT_315442</name>
</gene>
<dbReference type="InParanoid" id="B0D2E4"/>
<dbReference type="STRING" id="486041.B0D2E4"/>
<feature type="compositionally biased region" description="Low complexity" evidence="3">
    <location>
        <begin position="439"/>
        <end position="450"/>
    </location>
</feature>
<dbReference type="RefSeq" id="XP_001878387.1">
    <property type="nucleotide sequence ID" value="XM_001878352.1"/>
</dbReference>
<name>B0D2E4_LACBS</name>
<feature type="compositionally biased region" description="Basic and acidic residues" evidence="3">
    <location>
        <begin position="287"/>
        <end position="310"/>
    </location>
</feature>
<dbReference type="OrthoDB" id="5394106at2759"/>
<sequence>MSSSRRESRASLGSRQNDALFEFENFKKKFLLANKHITKLNSTLSVRIEELNAQISTLYVENLKLRASEIALEAQLKREREKSRKVMADAEAASLNLSKQLSYLRQTFNIGLTPATPPTPPSPRVTKRPQPPPPTSPTTQGTRIARTPNVPGIFEEEEPSSSSSDERDEAAKAVSPPHRKSKSKPRLSASKLPLPMRVTSPTPLPTPAPASTSTRIHLDLSVVSTGSKRKPMRRQSGLLTVKTDALSVPRAASPAFGSPIRLEAGRAEEEEEMAVDMEVTTDSSPPPEREKKRGKAKERDMAAESDRDAVVVDSNTTRRRERKRAREDDDVVAIPAEAIKFKLMDVTNSRTALQPIGHKVFEQADSDCAQSSNNRQFLEENGSPPSLPTPRASSSPTPASEVDAATTAAGREKRTRKSVNYAEPKLNTKMRKPDPIPGSSESTSSGSSRTAGKKRSSAAAVMAAYRPAADGNDADNDTEARSSLECARPLPLPLPSSSKTEAMLPLRAMNGGYINPELFPLPASRPGSAAAMYSPGPPPRAGGSTTASSSGSSTTSTGVSLRRKKSKPQIYFDSDDEVGESDGAEADGEYVPGGGSKRGGSSWVNVNVEGRKKSATKRSAGGGAKQDYVHAAHAQELDMRRQLAARPTNTTTRRLPPHHFFESVNTITYTHSTHIAADSL</sequence>
<dbReference type="KEGG" id="lbc:LACBIDRAFT_315442"/>
<evidence type="ECO:0000313" key="5">
    <source>
        <dbReference type="EMBL" id="EDR11086.1"/>
    </source>
</evidence>
<keyword evidence="2" id="KW-0159">Chromosome partition</keyword>
<accession>B0D2E4</accession>
<feature type="compositionally biased region" description="Low complexity" evidence="3">
    <location>
        <begin position="541"/>
        <end position="558"/>
    </location>
</feature>
<evidence type="ECO:0000256" key="3">
    <source>
        <dbReference type="SAM" id="MobiDB-lite"/>
    </source>
</evidence>
<comment type="similarity">
    <text evidence="1">Belongs to the shugoshin family.</text>
</comment>
<organism evidence="6">
    <name type="scientific">Laccaria bicolor (strain S238N-H82 / ATCC MYA-4686)</name>
    <name type="common">Bicoloured deceiver</name>
    <name type="synonym">Laccaria laccata var. bicolor</name>
    <dbReference type="NCBI Taxonomy" id="486041"/>
    <lineage>
        <taxon>Eukaryota</taxon>
        <taxon>Fungi</taxon>
        <taxon>Dikarya</taxon>
        <taxon>Basidiomycota</taxon>
        <taxon>Agaricomycotina</taxon>
        <taxon>Agaricomycetes</taxon>
        <taxon>Agaricomycetidae</taxon>
        <taxon>Agaricales</taxon>
        <taxon>Agaricineae</taxon>
        <taxon>Hydnangiaceae</taxon>
        <taxon>Laccaria</taxon>
    </lineage>
</organism>
<dbReference type="GO" id="GO:0000775">
    <property type="term" value="C:chromosome, centromeric region"/>
    <property type="evidence" value="ECO:0007669"/>
    <property type="project" value="InterPro"/>
</dbReference>
<reference evidence="5 6" key="1">
    <citation type="journal article" date="2008" name="Nature">
        <title>The genome of Laccaria bicolor provides insights into mycorrhizal symbiosis.</title>
        <authorList>
            <person name="Martin F."/>
            <person name="Aerts A."/>
            <person name="Ahren D."/>
            <person name="Brun A."/>
            <person name="Danchin E.G.J."/>
            <person name="Duchaussoy F."/>
            <person name="Gibon J."/>
            <person name="Kohler A."/>
            <person name="Lindquist E."/>
            <person name="Pereda V."/>
            <person name="Salamov A."/>
            <person name="Shapiro H.J."/>
            <person name="Wuyts J."/>
            <person name="Blaudez D."/>
            <person name="Buee M."/>
            <person name="Brokstein P."/>
            <person name="Canbaeck B."/>
            <person name="Cohen D."/>
            <person name="Courty P.E."/>
            <person name="Coutinho P.M."/>
            <person name="Delaruelle C."/>
            <person name="Detter J.C."/>
            <person name="Deveau A."/>
            <person name="DiFazio S."/>
            <person name="Duplessis S."/>
            <person name="Fraissinet-Tachet L."/>
            <person name="Lucic E."/>
            <person name="Frey-Klett P."/>
            <person name="Fourrey C."/>
            <person name="Feussner I."/>
            <person name="Gay G."/>
            <person name="Grimwood J."/>
            <person name="Hoegger P.J."/>
            <person name="Jain P."/>
            <person name="Kilaru S."/>
            <person name="Labbe J."/>
            <person name="Lin Y.C."/>
            <person name="Legue V."/>
            <person name="Le Tacon F."/>
            <person name="Marmeisse R."/>
            <person name="Melayah D."/>
            <person name="Montanini B."/>
            <person name="Muratet M."/>
            <person name="Nehls U."/>
            <person name="Niculita-Hirzel H."/>
            <person name="Oudot-Le Secq M.P."/>
            <person name="Peter M."/>
            <person name="Quesneville H."/>
            <person name="Rajashekar B."/>
            <person name="Reich M."/>
            <person name="Rouhier N."/>
            <person name="Schmutz J."/>
            <person name="Yin T."/>
            <person name="Chalot M."/>
            <person name="Henrissat B."/>
            <person name="Kuees U."/>
            <person name="Lucas S."/>
            <person name="Van de Peer Y."/>
            <person name="Podila G.K."/>
            <person name="Polle A."/>
            <person name="Pukkila P.J."/>
            <person name="Richardson P.M."/>
            <person name="Rouze P."/>
            <person name="Sanders I.R."/>
            <person name="Stajich J.E."/>
            <person name="Tunlid A."/>
            <person name="Tuskan G."/>
            <person name="Grigoriev I.V."/>
        </authorList>
    </citation>
    <scope>NUCLEOTIDE SEQUENCE [LARGE SCALE GENOMIC DNA]</scope>
    <source>
        <strain evidence="6">S238N-H82 / ATCC MYA-4686</strain>
    </source>
</reference>
<feature type="region of interest" description="Disordered" evidence="3">
    <location>
        <begin position="364"/>
        <end position="499"/>
    </location>
</feature>
<feature type="compositionally biased region" description="Low complexity" evidence="3">
    <location>
        <begin position="457"/>
        <end position="469"/>
    </location>
</feature>
<dbReference type="EMBL" id="DS547096">
    <property type="protein sequence ID" value="EDR11086.1"/>
    <property type="molecule type" value="Genomic_DNA"/>
</dbReference>
<dbReference type="InterPro" id="IPR011515">
    <property type="entry name" value="Shugoshin_C"/>
</dbReference>
<dbReference type="GO" id="GO:0005634">
    <property type="term" value="C:nucleus"/>
    <property type="evidence" value="ECO:0007669"/>
    <property type="project" value="InterPro"/>
</dbReference>
<dbReference type="GeneID" id="6073631"/>
<feature type="compositionally biased region" description="Low complexity" evidence="3">
    <location>
        <begin position="389"/>
        <end position="400"/>
    </location>
</feature>
<feature type="region of interest" description="Disordered" evidence="3">
    <location>
        <begin position="110"/>
        <end position="332"/>
    </location>
</feature>
<feature type="region of interest" description="Disordered" evidence="3">
    <location>
        <begin position="521"/>
        <end position="603"/>
    </location>
</feature>
<evidence type="ECO:0000259" key="4">
    <source>
        <dbReference type="Pfam" id="PF07557"/>
    </source>
</evidence>
<feature type="domain" description="Shugoshin C-terminal" evidence="4">
    <location>
        <begin position="410"/>
        <end position="432"/>
    </location>
</feature>
<proteinExistence type="inferred from homology"/>
<keyword evidence="6" id="KW-1185">Reference proteome</keyword>
<feature type="compositionally biased region" description="Pro residues" evidence="3">
    <location>
        <begin position="115"/>
        <end position="136"/>
    </location>
</feature>
<evidence type="ECO:0000256" key="2">
    <source>
        <dbReference type="ARBA" id="ARBA00022829"/>
    </source>
</evidence>
<dbReference type="Pfam" id="PF07557">
    <property type="entry name" value="Shugoshin_C"/>
    <property type="match status" value="1"/>
</dbReference>